<gene>
    <name evidence="5" type="ORF">AMON00008_LOCUS46693</name>
</gene>
<evidence type="ECO:0000256" key="2">
    <source>
        <dbReference type="ARBA" id="ARBA00023242"/>
    </source>
</evidence>
<accession>A0A7S4S8M5</accession>
<evidence type="ECO:0000313" key="5">
    <source>
        <dbReference type="EMBL" id="CAE4638111.1"/>
    </source>
</evidence>
<dbReference type="GO" id="GO:0071013">
    <property type="term" value="C:catalytic step 2 spliceosome"/>
    <property type="evidence" value="ECO:0007669"/>
    <property type="project" value="TreeGrafter"/>
</dbReference>
<proteinExistence type="predicted"/>
<feature type="compositionally biased region" description="Low complexity" evidence="3">
    <location>
        <begin position="1"/>
        <end position="13"/>
    </location>
</feature>
<protein>
    <recommendedName>
        <fullName evidence="4">PPIase cyclophilin-type domain-containing protein</fullName>
    </recommendedName>
</protein>
<comment type="subcellular location">
    <subcellularLocation>
        <location evidence="1">Nucleus</location>
    </subcellularLocation>
</comment>
<dbReference type="Pfam" id="PF00160">
    <property type="entry name" value="Pro_isomerase"/>
    <property type="match status" value="1"/>
</dbReference>
<feature type="region of interest" description="Disordered" evidence="3">
    <location>
        <begin position="1"/>
        <end position="23"/>
    </location>
</feature>
<keyword evidence="2" id="KW-0539">Nucleus</keyword>
<dbReference type="PANTHER" id="PTHR45625:SF6">
    <property type="entry name" value="SPLICEOSOME-ASSOCIATED PROTEIN CWC27 HOMOLOG"/>
    <property type="match status" value="1"/>
</dbReference>
<reference evidence="5" key="1">
    <citation type="submission" date="2021-01" db="EMBL/GenBank/DDBJ databases">
        <authorList>
            <person name="Corre E."/>
            <person name="Pelletier E."/>
            <person name="Niang G."/>
            <person name="Scheremetjew M."/>
            <person name="Finn R."/>
            <person name="Kale V."/>
            <person name="Holt S."/>
            <person name="Cochrane G."/>
            <person name="Meng A."/>
            <person name="Brown T."/>
            <person name="Cohen L."/>
        </authorList>
    </citation>
    <scope>NUCLEOTIDE SEQUENCE</scope>
    <source>
        <strain evidence="5">CCMP3105</strain>
    </source>
</reference>
<dbReference type="EMBL" id="HBNR01066103">
    <property type="protein sequence ID" value="CAE4638111.1"/>
    <property type="molecule type" value="Transcribed_RNA"/>
</dbReference>
<dbReference type="InterPro" id="IPR044666">
    <property type="entry name" value="Cyclophilin_A-like"/>
</dbReference>
<dbReference type="Gene3D" id="2.40.100.10">
    <property type="entry name" value="Cyclophilin-like"/>
    <property type="match status" value="1"/>
</dbReference>
<dbReference type="AlphaFoldDB" id="A0A7S4S8M5"/>
<dbReference type="GO" id="GO:0003755">
    <property type="term" value="F:peptidyl-prolyl cis-trans isomerase activity"/>
    <property type="evidence" value="ECO:0007669"/>
    <property type="project" value="InterPro"/>
</dbReference>
<name>A0A7S4S8M5_9DINO</name>
<dbReference type="InterPro" id="IPR002130">
    <property type="entry name" value="Cyclophilin-type_PPIase_dom"/>
</dbReference>
<dbReference type="SUPFAM" id="SSF50891">
    <property type="entry name" value="Cyclophilin-like"/>
    <property type="match status" value="1"/>
</dbReference>
<dbReference type="InterPro" id="IPR029000">
    <property type="entry name" value="Cyclophilin-like_dom_sf"/>
</dbReference>
<dbReference type="PANTHER" id="PTHR45625">
    <property type="entry name" value="PEPTIDYL-PROLYL CIS-TRANS ISOMERASE-RELATED"/>
    <property type="match status" value="1"/>
</dbReference>
<evidence type="ECO:0000256" key="3">
    <source>
        <dbReference type="SAM" id="MobiDB-lite"/>
    </source>
</evidence>
<evidence type="ECO:0000259" key="4">
    <source>
        <dbReference type="PROSITE" id="PS50072"/>
    </source>
</evidence>
<organism evidence="5">
    <name type="scientific">Alexandrium monilatum</name>
    <dbReference type="NCBI Taxonomy" id="311494"/>
    <lineage>
        <taxon>Eukaryota</taxon>
        <taxon>Sar</taxon>
        <taxon>Alveolata</taxon>
        <taxon>Dinophyceae</taxon>
        <taxon>Gonyaulacales</taxon>
        <taxon>Pyrocystaceae</taxon>
        <taxon>Alexandrium</taxon>
    </lineage>
</organism>
<dbReference type="PROSITE" id="PS50072">
    <property type="entry name" value="CSA_PPIASE_2"/>
    <property type="match status" value="1"/>
</dbReference>
<feature type="domain" description="PPIase cyclophilin-type" evidence="4">
    <location>
        <begin position="125"/>
        <end position="245"/>
    </location>
</feature>
<evidence type="ECO:0000256" key="1">
    <source>
        <dbReference type="ARBA" id="ARBA00004123"/>
    </source>
</evidence>
<sequence>MAAVQESQPQAEAEAQDQEDNTSTATMFTFDVPGGIQPGTILKVKAPDAVMLHIPLPANVRGGDRMCMQKSSETGKWGIKHVARSELPAIPVEPNGQATRRSDAELARDLTDSNVCTVSLSTTKGEIRLKIVPSWAPKGAQRFLQLVTDRYYSETAIYRAVSGFLIQFGVIGDQQKTAKYEAIDDDLIRGVPIQDGSVCFAAAGPNTRTATICIFLGDFPQLGGNPWETPIGRVAPESMNVLHRIHTGYGDMPQCGGSGPDPISLEAEGNSYIMENFPDCDFVKSASWLMS</sequence>